<organism evidence="2 3">
    <name type="scientific">Deinococcus rhizophilus</name>
    <dbReference type="NCBI Taxonomy" id="3049544"/>
    <lineage>
        <taxon>Bacteria</taxon>
        <taxon>Thermotogati</taxon>
        <taxon>Deinococcota</taxon>
        <taxon>Deinococci</taxon>
        <taxon>Deinococcales</taxon>
        <taxon>Deinococcaceae</taxon>
        <taxon>Deinococcus</taxon>
    </lineage>
</organism>
<sequence length="51" mass="5057">MAESPEPQQQGPLIAGDGADAARAVTEGRQHGGIISPPGAGVNGPEWAAVH</sequence>
<evidence type="ECO:0000313" key="3">
    <source>
        <dbReference type="Proteomes" id="UP001302059"/>
    </source>
</evidence>
<reference evidence="2 3" key="1">
    <citation type="submission" date="2023-05" db="EMBL/GenBank/DDBJ databases">
        <authorList>
            <person name="Gao F."/>
        </authorList>
    </citation>
    <scope>NUCLEOTIDE SEQUENCE [LARGE SCALE GENOMIC DNA]</scope>
    <source>
        <strain evidence="2 3">MIMF12</strain>
    </source>
</reference>
<evidence type="ECO:0000256" key="1">
    <source>
        <dbReference type="SAM" id="MobiDB-lite"/>
    </source>
</evidence>
<dbReference type="Proteomes" id="UP001302059">
    <property type="component" value="Unassembled WGS sequence"/>
</dbReference>
<evidence type="ECO:0000313" key="2">
    <source>
        <dbReference type="EMBL" id="MDL2343994.1"/>
    </source>
</evidence>
<name>A0ABT7JG08_9DEIO</name>
<dbReference type="EMBL" id="JASNGB010000051">
    <property type="protein sequence ID" value="MDL2343994.1"/>
    <property type="molecule type" value="Genomic_DNA"/>
</dbReference>
<keyword evidence="3" id="KW-1185">Reference proteome</keyword>
<accession>A0ABT7JG08</accession>
<feature type="region of interest" description="Disordered" evidence="1">
    <location>
        <begin position="1"/>
        <end position="51"/>
    </location>
</feature>
<proteinExistence type="predicted"/>
<dbReference type="RefSeq" id="WP_285522694.1">
    <property type="nucleotide sequence ID" value="NZ_JASNGB010000051.1"/>
</dbReference>
<feature type="compositionally biased region" description="Polar residues" evidence="1">
    <location>
        <begin position="1"/>
        <end position="11"/>
    </location>
</feature>
<comment type="caution">
    <text evidence="2">The sequence shown here is derived from an EMBL/GenBank/DDBJ whole genome shotgun (WGS) entry which is preliminary data.</text>
</comment>
<protein>
    <submittedName>
        <fullName evidence="2">Uncharacterized protein</fullName>
    </submittedName>
</protein>
<gene>
    <name evidence="2" type="ORF">QOL99_07495</name>
</gene>